<proteinExistence type="predicted"/>
<keyword evidence="6 8" id="KW-0472">Membrane</keyword>
<evidence type="ECO:0000256" key="8">
    <source>
        <dbReference type="SAM" id="Phobius"/>
    </source>
</evidence>
<dbReference type="AlphaFoldDB" id="A0A9C6X5K0"/>
<feature type="transmembrane region" description="Helical" evidence="8">
    <location>
        <begin position="603"/>
        <end position="624"/>
    </location>
</feature>
<evidence type="ECO:0000256" key="2">
    <source>
        <dbReference type="ARBA" id="ARBA00022692"/>
    </source>
</evidence>
<keyword evidence="4" id="KW-0067">ATP-binding</keyword>
<protein>
    <submittedName>
        <fullName evidence="11">ABC transporter G family member 23-like</fullName>
    </submittedName>
</protein>
<dbReference type="InterPro" id="IPR017871">
    <property type="entry name" value="ABC_transporter-like_CS"/>
</dbReference>
<dbReference type="SUPFAM" id="SSF52540">
    <property type="entry name" value="P-loop containing nucleoside triphosphate hydrolases"/>
    <property type="match status" value="1"/>
</dbReference>
<evidence type="ECO:0000256" key="7">
    <source>
        <dbReference type="SAM" id="MobiDB-lite"/>
    </source>
</evidence>
<dbReference type="PANTHER" id="PTHR43038:SF3">
    <property type="entry name" value="ABC TRANSPORTER G FAMILY MEMBER 20 ISOFORM X1"/>
    <property type="match status" value="1"/>
</dbReference>
<keyword evidence="5 8" id="KW-1133">Transmembrane helix</keyword>
<evidence type="ECO:0000313" key="10">
    <source>
        <dbReference type="Proteomes" id="UP000504606"/>
    </source>
</evidence>
<dbReference type="CDD" id="cd03230">
    <property type="entry name" value="ABC_DR_subfamily_A"/>
    <property type="match status" value="1"/>
</dbReference>
<dbReference type="InterPro" id="IPR003439">
    <property type="entry name" value="ABC_transporter-like_ATP-bd"/>
</dbReference>
<comment type="subcellular location">
    <subcellularLocation>
        <location evidence="1">Membrane</location>
        <topology evidence="1">Multi-pass membrane protein</topology>
    </subcellularLocation>
</comment>
<reference evidence="11" key="2">
    <citation type="submission" date="2025-08" db="UniProtKB">
        <authorList>
            <consortium name="RefSeq"/>
        </authorList>
    </citation>
    <scope>IDENTIFICATION</scope>
    <source>
        <tissue evidence="11">Whole organism</tissue>
    </source>
</reference>
<reference evidence="11" key="1">
    <citation type="journal article" date="2018" name="Proc. Natl. Acad. Sci. U.S.A.">
        <title>Phylogenomics and the evolution of hemipteroid insects.</title>
        <authorList>
            <person name="Johnson K.P."/>
            <person name="Dietrich C.H."/>
            <person name="Friedrich F."/>
            <person name="Beutel R.G."/>
            <person name="Wipfler B."/>
            <person name="Peters R.S."/>
            <person name="Allen J.M."/>
            <person name="Petersen M."/>
            <person name="Donath A."/>
            <person name="Walden K.K."/>
            <person name="Kozlov A.M."/>
            <person name="Podsiadlowski L."/>
            <person name="Mayer C."/>
            <person name="Meusemann K."/>
            <person name="Vasilikopoulos A."/>
            <person name="Waterhouse R.M."/>
            <person name="Cameron S.L."/>
            <person name="Weirauch C."/>
            <person name="Swanson D.R."/>
            <person name="Percy D.M."/>
            <person name="Hardy N.B."/>
            <person name="Terry I."/>
            <person name="Liu S."/>
            <person name="Zhou X."/>
            <person name="Misof B."/>
            <person name="Robertson H.M."/>
            <person name="Yoshizawa K."/>
        </authorList>
    </citation>
    <scope>NUCLEOTIDE SEQUENCE</scope>
    <source>
        <tissue evidence="11">Whole organism</tissue>
    </source>
</reference>
<accession>A0A9C6X5K0</accession>
<dbReference type="Proteomes" id="UP000504606">
    <property type="component" value="Unplaced"/>
</dbReference>
<feature type="region of interest" description="Disordered" evidence="7">
    <location>
        <begin position="1"/>
        <end position="29"/>
    </location>
</feature>
<gene>
    <name evidence="11" type="primary">LOC113202475</name>
</gene>
<dbReference type="Pfam" id="PF00005">
    <property type="entry name" value="ABC_tran"/>
    <property type="match status" value="1"/>
</dbReference>
<feature type="transmembrane region" description="Helical" evidence="8">
    <location>
        <begin position="636"/>
        <end position="661"/>
    </location>
</feature>
<keyword evidence="10" id="KW-1185">Reference proteome</keyword>
<dbReference type="Gene3D" id="3.40.50.300">
    <property type="entry name" value="P-loop containing nucleotide triphosphate hydrolases"/>
    <property type="match status" value="1"/>
</dbReference>
<name>A0A9C6X5K0_FRAOC</name>
<dbReference type="GO" id="GO:0140359">
    <property type="term" value="F:ABC-type transporter activity"/>
    <property type="evidence" value="ECO:0007669"/>
    <property type="project" value="InterPro"/>
</dbReference>
<evidence type="ECO:0000256" key="6">
    <source>
        <dbReference type="ARBA" id="ARBA00023136"/>
    </source>
</evidence>
<dbReference type="InterPro" id="IPR003593">
    <property type="entry name" value="AAA+_ATPase"/>
</dbReference>
<dbReference type="PROSITE" id="PS00211">
    <property type="entry name" value="ABC_TRANSPORTER_1"/>
    <property type="match status" value="1"/>
</dbReference>
<evidence type="ECO:0000256" key="3">
    <source>
        <dbReference type="ARBA" id="ARBA00022741"/>
    </source>
</evidence>
<dbReference type="PROSITE" id="PS50893">
    <property type="entry name" value="ABC_TRANSPORTER_2"/>
    <property type="match status" value="1"/>
</dbReference>
<evidence type="ECO:0000256" key="4">
    <source>
        <dbReference type="ARBA" id="ARBA00022840"/>
    </source>
</evidence>
<feature type="domain" description="ABC transporter" evidence="9">
    <location>
        <begin position="34"/>
        <end position="270"/>
    </location>
</feature>
<dbReference type="GO" id="GO:0016887">
    <property type="term" value="F:ATP hydrolysis activity"/>
    <property type="evidence" value="ECO:0007669"/>
    <property type="project" value="InterPro"/>
</dbReference>
<dbReference type="Pfam" id="PF12698">
    <property type="entry name" value="ABC2_membrane_3"/>
    <property type="match status" value="1"/>
</dbReference>
<dbReference type="RefSeq" id="XP_052129577.1">
    <property type="nucleotide sequence ID" value="XM_052273617.1"/>
</dbReference>
<dbReference type="PANTHER" id="PTHR43038">
    <property type="entry name" value="ATP-BINDING CASSETTE, SUB-FAMILY H, MEMBER 1"/>
    <property type="match status" value="1"/>
</dbReference>
<dbReference type="KEGG" id="foc:113202475"/>
<dbReference type="OrthoDB" id="10255969at2759"/>
<feature type="transmembrane region" description="Helical" evidence="8">
    <location>
        <begin position="338"/>
        <end position="357"/>
    </location>
</feature>
<feature type="transmembrane region" description="Helical" evidence="8">
    <location>
        <begin position="577"/>
        <end position="597"/>
    </location>
</feature>
<evidence type="ECO:0000259" key="9">
    <source>
        <dbReference type="PROSITE" id="PS50893"/>
    </source>
</evidence>
<dbReference type="InterPro" id="IPR013525">
    <property type="entry name" value="ABC2_TM"/>
</dbReference>
<evidence type="ECO:0000256" key="5">
    <source>
        <dbReference type="ARBA" id="ARBA00022989"/>
    </source>
</evidence>
<evidence type="ECO:0000313" key="11">
    <source>
        <dbReference type="RefSeq" id="XP_052129577.1"/>
    </source>
</evidence>
<keyword evidence="2 8" id="KW-0812">Transmembrane</keyword>
<dbReference type="GO" id="GO:0005524">
    <property type="term" value="F:ATP binding"/>
    <property type="evidence" value="ECO:0007669"/>
    <property type="project" value="UniProtKB-KW"/>
</dbReference>
<dbReference type="GeneID" id="113202475"/>
<keyword evidence="3" id="KW-0547">Nucleotide-binding</keyword>
<organism evidence="10 11">
    <name type="scientific">Frankliniella occidentalis</name>
    <name type="common">Western flower thrips</name>
    <name type="synonym">Euthrips occidentalis</name>
    <dbReference type="NCBI Taxonomy" id="133901"/>
    <lineage>
        <taxon>Eukaryota</taxon>
        <taxon>Metazoa</taxon>
        <taxon>Ecdysozoa</taxon>
        <taxon>Arthropoda</taxon>
        <taxon>Hexapoda</taxon>
        <taxon>Insecta</taxon>
        <taxon>Pterygota</taxon>
        <taxon>Neoptera</taxon>
        <taxon>Paraneoptera</taxon>
        <taxon>Thysanoptera</taxon>
        <taxon>Terebrantia</taxon>
        <taxon>Thripoidea</taxon>
        <taxon>Thripidae</taxon>
        <taxon>Frankliniella</taxon>
    </lineage>
</organism>
<dbReference type="GO" id="GO:0016020">
    <property type="term" value="C:membrane"/>
    <property type="evidence" value="ECO:0007669"/>
    <property type="project" value="UniProtKB-SubCell"/>
</dbReference>
<evidence type="ECO:0000256" key="1">
    <source>
        <dbReference type="ARBA" id="ARBA00004141"/>
    </source>
</evidence>
<dbReference type="InterPro" id="IPR027417">
    <property type="entry name" value="P-loop_NTPase"/>
</dbReference>
<sequence>MNETSLASTVSAAPPAGGVSSPAAATTPASSSPIKAAVVVRGARKCYAANKWVLDGMDLTVPEASIYALLGASGCGKTTLLTCILGLRHLNAGAVKVMGVRPGAKNAGIPGPLIGYMPQELALSENFTIGETLTYFGRVAGLADEKTRERSDELLKFLDIPAKKSRLLSDLSGGQKQRVSLAVTLLHAPPLLILDEPTVGVDPILRQSIWDFLVDLTRTSRTTVIITTHYIEEARQANLVGLMRRGRLLDEDGPDPMMAKHDCKSLEDVFLNLSMRQDGPEVGAEADHELQPLPPPPAPSQFSHVKYVDVKPIPFTPHSNILACMWRAWLYIRRYKGVTAYVLLMPVVVLCLFMYCIGRDPHGLYLAVVNEDASCPTAWSGYPLSCEQNVVEGLSCRYLSLLQQDHDWVMEPYTDLATARHAVQTNDVWGMIHFHANFSNHMSLRQVLFQDADSQDIDGAQVGVHLDMSNQYIGNLVRNALFRAALKFHDDMQQGCGLNSRFSAIPIEEMEPVYGSREPSFQDFALPGVLQCVMYFPAIFYATANFMEDKLTGVMNRAGAAGVTQFEMLAARAILDVCLNAVVTVLVLFTAFVAMGFTNGGSYLTLTALLYVQGLCGLWVGYFVAALCSDHYAATFFGMGIFLASTFLSGNYLLLVFYFILNSCCNTSKR</sequence>
<dbReference type="SMART" id="SM00382">
    <property type="entry name" value="AAA"/>
    <property type="match status" value="1"/>
</dbReference>
<feature type="compositionally biased region" description="Low complexity" evidence="7">
    <location>
        <begin position="10"/>
        <end position="29"/>
    </location>
</feature>